<proteinExistence type="predicted"/>
<accession>A0ABN8TNE9</accession>
<feature type="compositionally biased region" description="Polar residues" evidence="1">
    <location>
        <begin position="48"/>
        <end position="60"/>
    </location>
</feature>
<comment type="caution">
    <text evidence="2">The sequence shown here is derived from an EMBL/GenBank/DDBJ whole genome shotgun (WGS) entry which is preliminary data.</text>
</comment>
<keyword evidence="3" id="KW-1185">Reference proteome</keyword>
<organism evidence="2 3">
    <name type="scientific">Vibrio aestuarianus</name>
    <dbReference type="NCBI Taxonomy" id="28171"/>
    <lineage>
        <taxon>Bacteria</taxon>
        <taxon>Pseudomonadati</taxon>
        <taxon>Pseudomonadota</taxon>
        <taxon>Gammaproteobacteria</taxon>
        <taxon>Vibrionales</taxon>
        <taxon>Vibrionaceae</taxon>
        <taxon>Vibrio</taxon>
    </lineage>
</organism>
<name>A0ABN8TNE9_9VIBR</name>
<evidence type="ECO:0000256" key="1">
    <source>
        <dbReference type="SAM" id="MobiDB-lite"/>
    </source>
</evidence>
<feature type="region of interest" description="Disordered" evidence="1">
    <location>
        <begin position="48"/>
        <end position="67"/>
    </location>
</feature>
<evidence type="ECO:0000313" key="2">
    <source>
        <dbReference type="EMBL" id="CAH8212394.1"/>
    </source>
</evidence>
<gene>
    <name evidence="2" type="ORF">VAE063_880248</name>
</gene>
<reference evidence="2" key="1">
    <citation type="submission" date="2022-06" db="EMBL/GenBank/DDBJ databases">
        <authorList>
            <person name="Goudenege D."/>
            <person name="Le Roux F."/>
        </authorList>
    </citation>
    <scope>NUCLEOTIDE SEQUENCE</scope>
    <source>
        <strain evidence="2">12-063</strain>
    </source>
</reference>
<dbReference type="EMBL" id="CALYLK010000128">
    <property type="protein sequence ID" value="CAH8212394.1"/>
    <property type="molecule type" value="Genomic_DNA"/>
</dbReference>
<sequence length="67" mass="7262">MQLQSTLLNGEQIIHLVNEAEIKCELGTRKPEPDNAGVGIGLGFQNRNNGIFSSSSSLCRSTKESDQ</sequence>
<protein>
    <submittedName>
        <fullName evidence="2">Uncharacterized protein</fullName>
    </submittedName>
</protein>
<evidence type="ECO:0000313" key="3">
    <source>
        <dbReference type="Proteomes" id="UP001152658"/>
    </source>
</evidence>
<dbReference type="Proteomes" id="UP001152658">
    <property type="component" value="Unassembled WGS sequence"/>
</dbReference>